<feature type="domain" description="ABC transporter" evidence="4">
    <location>
        <begin position="2"/>
        <end position="232"/>
    </location>
</feature>
<dbReference type="PROSITE" id="PS50893">
    <property type="entry name" value="ABC_TRANSPORTER_2"/>
    <property type="match status" value="1"/>
</dbReference>
<dbReference type="Pfam" id="PF00005">
    <property type="entry name" value="ABC_tran"/>
    <property type="match status" value="1"/>
</dbReference>
<evidence type="ECO:0000313" key="5">
    <source>
        <dbReference type="EMBL" id="SEV88522.1"/>
    </source>
</evidence>
<proteinExistence type="predicted"/>
<dbReference type="PANTHER" id="PTHR43582">
    <property type="entry name" value="LINEARMYCIN RESISTANCE ATP-BINDING PROTEIN LNRL"/>
    <property type="match status" value="1"/>
</dbReference>
<dbReference type="Gene3D" id="3.40.50.300">
    <property type="entry name" value="P-loop containing nucleotide triphosphate hydrolases"/>
    <property type="match status" value="1"/>
</dbReference>
<keyword evidence="2" id="KW-0547">Nucleotide-binding</keyword>
<dbReference type="PANTHER" id="PTHR43582:SF2">
    <property type="entry name" value="LINEARMYCIN RESISTANCE ATP-BINDING PROTEIN LNRL"/>
    <property type="match status" value="1"/>
</dbReference>
<dbReference type="Pfam" id="PF13732">
    <property type="entry name" value="DrrA1-3_C"/>
    <property type="match status" value="1"/>
</dbReference>
<evidence type="ECO:0000256" key="1">
    <source>
        <dbReference type="ARBA" id="ARBA00022448"/>
    </source>
</evidence>
<evidence type="ECO:0000259" key="4">
    <source>
        <dbReference type="PROSITE" id="PS50893"/>
    </source>
</evidence>
<evidence type="ECO:0000256" key="2">
    <source>
        <dbReference type="ARBA" id="ARBA00022741"/>
    </source>
</evidence>
<accession>A0A662Z492</accession>
<dbReference type="Proteomes" id="UP000243605">
    <property type="component" value="Unassembled WGS sequence"/>
</dbReference>
<evidence type="ECO:0000256" key="3">
    <source>
        <dbReference type="ARBA" id="ARBA00022840"/>
    </source>
</evidence>
<dbReference type="GO" id="GO:0005524">
    <property type="term" value="F:ATP binding"/>
    <property type="evidence" value="ECO:0007669"/>
    <property type="project" value="UniProtKB-KW"/>
</dbReference>
<reference evidence="5 6" key="1">
    <citation type="submission" date="2016-10" db="EMBL/GenBank/DDBJ databases">
        <authorList>
            <person name="Varghese N."/>
            <person name="Submissions S."/>
        </authorList>
    </citation>
    <scope>NUCLEOTIDE SEQUENCE [LARGE SCALE GENOMIC DNA]</scope>
    <source>
        <strain evidence="5 6">IBRC-M10081</strain>
    </source>
</reference>
<dbReference type="AlphaFoldDB" id="A0A662Z492"/>
<dbReference type="EMBL" id="FOIT01000001">
    <property type="protein sequence ID" value="SEV88522.1"/>
    <property type="molecule type" value="Genomic_DNA"/>
</dbReference>
<keyword evidence="6" id="KW-1185">Reference proteome</keyword>
<dbReference type="GO" id="GO:0016887">
    <property type="term" value="F:ATP hydrolysis activity"/>
    <property type="evidence" value="ECO:0007669"/>
    <property type="project" value="InterPro"/>
</dbReference>
<gene>
    <name evidence="5" type="ORF">SAMN05192557_0730</name>
</gene>
<evidence type="ECO:0000313" key="6">
    <source>
        <dbReference type="Proteomes" id="UP000243605"/>
    </source>
</evidence>
<keyword evidence="3 5" id="KW-0067">ATP-binding</keyword>
<dbReference type="InterPro" id="IPR003439">
    <property type="entry name" value="ABC_transporter-like_ATP-bd"/>
</dbReference>
<organism evidence="5 6">
    <name type="scientific">Aliicoccus persicus</name>
    <dbReference type="NCBI Taxonomy" id="930138"/>
    <lineage>
        <taxon>Bacteria</taxon>
        <taxon>Bacillati</taxon>
        <taxon>Bacillota</taxon>
        <taxon>Bacilli</taxon>
        <taxon>Bacillales</taxon>
        <taxon>Staphylococcaceae</taxon>
        <taxon>Aliicoccus</taxon>
    </lineage>
</organism>
<sequence length="309" mass="35114">MIHVENVVKRYKEVIALDHFTFNAEKNEIIGLLGPNGCGKTTAINCMLSLLTFDSGEIKLFGKPVNPNDNDIKRRIGVVPQELALFDKLNVYENIDFFCGLYVTDKTKRKQLVEEAIQFVDLDKYRSFMPKKLSGGLKRRLNIACGIAHQPELIFLDEPTVAVDAQSRNFMIEGIKRMRENGATIVYTTHYLDEAEELCDRHVIMDNGKSVAQGTLTELQNSMTTEGSLKINFVETEEAVNAVLKKYPSISRIEKKNDNFYITFISSDEKLSDFLKFIDEEGLTYTELTSEKPSLSDIFLELTGKELRD</sequence>
<dbReference type="SMART" id="SM00382">
    <property type="entry name" value="AAA"/>
    <property type="match status" value="1"/>
</dbReference>
<protein>
    <submittedName>
        <fullName evidence="5">ABC-2 type transport system ATP-binding protein</fullName>
    </submittedName>
</protein>
<keyword evidence="1" id="KW-0813">Transport</keyword>
<name>A0A662Z492_9STAP</name>
<dbReference type="CDD" id="cd03230">
    <property type="entry name" value="ABC_DR_subfamily_A"/>
    <property type="match status" value="1"/>
</dbReference>
<dbReference type="OrthoDB" id="9804819at2"/>
<dbReference type="InterPro" id="IPR003593">
    <property type="entry name" value="AAA+_ATPase"/>
</dbReference>
<dbReference type="SUPFAM" id="SSF52540">
    <property type="entry name" value="P-loop containing nucleoside triphosphate hydrolases"/>
    <property type="match status" value="1"/>
</dbReference>
<dbReference type="InterPro" id="IPR025302">
    <property type="entry name" value="DrrA1/2-like_C"/>
</dbReference>
<dbReference type="RefSeq" id="WP_091473956.1">
    <property type="nucleotide sequence ID" value="NZ_FOIT01000001.1"/>
</dbReference>
<dbReference type="InterPro" id="IPR027417">
    <property type="entry name" value="P-loop_NTPase"/>
</dbReference>